<evidence type="ECO:0000313" key="1">
    <source>
        <dbReference type="EMBL" id="KAG0444476.1"/>
    </source>
</evidence>
<reference evidence="1 2" key="1">
    <citation type="journal article" date="2020" name="Cell">
        <title>Large-Scale Comparative Analyses of Tick Genomes Elucidate Their Genetic Diversity and Vector Capacities.</title>
        <authorList>
            <consortium name="Tick Genome and Microbiome Consortium (TIGMIC)"/>
            <person name="Jia N."/>
            <person name="Wang J."/>
            <person name="Shi W."/>
            <person name="Du L."/>
            <person name="Sun Y."/>
            <person name="Zhan W."/>
            <person name="Jiang J.F."/>
            <person name="Wang Q."/>
            <person name="Zhang B."/>
            <person name="Ji P."/>
            <person name="Bell-Sakyi L."/>
            <person name="Cui X.M."/>
            <person name="Yuan T.T."/>
            <person name="Jiang B.G."/>
            <person name="Yang W.F."/>
            <person name="Lam T.T."/>
            <person name="Chang Q.C."/>
            <person name="Ding S.J."/>
            <person name="Wang X.J."/>
            <person name="Zhu J.G."/>
            <person name="Ruan X.D."/>
            <person name="Zhao L."/>
            <person name="Wei J.T."/>
            <person name="Ye R.Z."/>
            <person name="Que T.C."/>
            <person name="Du C.H."/>
            <person name="Zhou Y.H."/>
            <person name="Cheng J.X."/>
            <person name="Dai P.F."/>
            <person name="Guo W.B."/>
            <person name="Han X.H."/>
            <person name="Huang E.J."/>
            <person name="Li L.F."/>
            <person name="Wei W."/>
            <person name="Gao Y.C."/>
            <person name="Liu J.Z."/>
            <person name="Shao H.Z."/>
            <person name="Wang X."/>
            <person name="Wang C.C."/>
            <person name="Yang T.C."/>
            <person name="Huo Q.B."/>
            <person name="Li W."/>
            <person name="Chen H.Y."/>
            <person name="Chen S.E."/>
            <person name="Zhou L.G."/>
            <person name="Ni X.B."/>
            <person name="Tian J.H."/>
            <person name="Sheng Y."/>
            <person name="Liu T."/>
            <person name="Pan Y.S."/>
            <person name="Xia L.Y."/>
            <person name="Li J."/>
            <person name="Zhao F."/>
            <person name="Cao W.C."/>
        </authorList>
    </citation>
    <scope>NUCLEOTIDE SEQUENCE [LARGE SCALE GENOMIC DNA]</scope>
    <source>
        <strain evidence="1">Iper-2018</strain>
    </source>
</reference>
<comment type="caution">
    <text evidence="1">The sequence shown here is derived from an EMBL/GenBank/DDBJ whole genome shotgun (WGS) entry which is preliminary data.</text>
</comment>
<organism evidence="1 2">
    <name type="scientific">Ixodes persulcatus</name>
    <name type="common">Taiga tick</name>
    <dbReference type="NCBI Taxonomy" id="34615"/>
    <lineage>
        <taxon>Eukaryota</taxon>
        <taxon>Metazoa</taxon>
        <taxon>Ecdysozoa</taxon>
        <taxon>Arthropoda</taxon>
        <taxon>Chelicerata</taxon>
        <taxon>Arachnida</taxon>
        <taxon>Acari</taxon>
        <taxon>Parasitiformes</taxon>
        <taxon>Ixodida</taxon>
        <taxon>Ixodoidea</taxon>
        <taxon>Ixodidae</taxon>
        <taxon>Ixodinae</taxon>
        <taxon>Ixodes</taxon>
    </lineage>
</organism>
<sequence>MQGIPMLLPSLVLLLTAGLCHCLVQCPLECRGTGWIIVPGKVLEIIEGPKVQAILTVIKKLQKIKPGTTTVKVTIGGHDLRVPSGTQFTILDTIKKFPDIGQTLTWIIKSSGASGQPPTENQKPWFPEDLVPDIFKTSSSPSNPTSESHQEVPEVPEVPNVGHIPRPVPYPVEKPLSEARLVSEPPHVSEISQVPEAPQAPEAPQVPKANQVLEVPKVPEAPQVHEVSEVPEISEVPELPKDTTPFDVESYLDLLQKNPDLFVLVYWMLVRHGVTFPNLSKPVTWVIVNGKRVPLQKPVTVRYIITIENHKFELPRDTKKFADFISKNPNLLPQIATILQQFGATLVTTANGQITGYKLFNKVTRLRRPVKATVTINGRVFELPRDIVDLIGAVQDTPKSLHMILPLLTSYGVRIKKGPNGEIHYLTLNGKTYPVEYVKPVKVTIDNIQFSIPADLSVILSQPSKLWIGQLLSELQKQHVPITVDPQTGNLVGIVIDQVPIPFPAIVRLRVKLENRYFIIPRDIPAMIDFLKTRGLPSEVLNDLYSLYGIIPVRNADKLVVAIEFNGKRYPVPQQKTTTLVVADQTFVLPRDNAKLAEILVNHKIPIKAFLLQIQLAGYKLLAGPDGVLSSVQKGFEIFELPVTIRLVVTINNDRYRIPNDLPNLVDFMSKPEHSHVVEQIVQNLIELGVQVKRDGGKIVLVFNGREFNVKGEGGPFPQPGPMNVPGESTMRIQFNGQWFKIPDEFDSLVTTVRKGGTGAIAFLVKALAEHGILVNRSSDGNIVSIVFRGKTYTFPRGTSAGPSNVEVVIRGQKFLIPRDLGVLPTQVRNFQYGELVVALHRLGISLAVDDRGNFFGMKVGGKLVRFGVTFRVAVILDNSGTSFGVPHQLGALAGGLANGNWDWNAVRRVLYASGVEVRGGVAGAPREIGFQGTFYKIQSGIKG</sequence>
<dbReference type="EMBL" id="JABSTQ010001999">
    <property type="protein sequence ID" value="KAG0444476.1"/>
    <property type="molecule type" value="Genomic_DNA"/>
</dbReference>
<proteinExistence type="predicted"/>
<keyword evidence="2" id="KW-1185">Reference proteome</keyword>
<evidence type="ECO:0000313" key="2">
    <source>
        <dbReference type="Proteomes" id="UP000805193"/>
    </source>
</evidence>
<gene>
    <name evidence="1" type="ORF">HPB47_013761</name>
</gene>
<dbReference type="Proteomes" id="UP000805193">
    <property type="component" value="Unassembled WGS sequence"/>
</dbReference>
<accession>A0AC60QXR3</accession>
<name>A0AC60QXR3_IXOPE</name>
<protein>
    <submittedName>
        <fullName evidence="1">Uncharacterized protein</fullName>
    </submittedName>
</protein>